<dbReference type="InterPro" id="IPR031176">
    <property type="entry name" value="ELL/occludin"/>
</dbReference>
<dbReference type="KEGG" id="tng:GSTEN00019380G001"/>
<dbReference type="InterPro" id="IPR036390">
    <property type="entry name" value="WH_DNA-bd_sf"/>
</dbReference>
<dbReference type="OrthoDB" id="6284217at2759"/>
<evidence type="ECO:0000259" key="1">
    <source>
        <dbReference type="Pfam" id="PF10390"/>
    </source>
</evidence>
<comment type="caution">
    <text evidence="2">The sequence shown here is derived from an EMBL/GenBank/DDBJ whole genome shotgun (WGS) entry which is preliminary data.</text>
</comment>
<dbReference type="GO" id="GO:0000987">
    <property type="term" value="F:cis-regulatory region sequence-specific DNA binding"/>
    <property type="evidence" value="ECO:0007669"/>
    <property type="project" value="TreeGrafter"/>
</dbReference>
<dbReference type="GO" id="GO:0008023">
    <property type="term" value="C:transcription elongation factor complex"/>
    <property type="evidence" value="ECO:0007669"/>
    <property type="project" value="InterPro"/>
</dbReference>
<dbReference type="Gene3D" id="1.10.10.2670">
    <property type="entry name" value="E3 ubiquitin-protein ligase"/>
    <property type="match status" value="1"/>
</dbReference>
<organism evidence="2">
    <name type="scientific">Tetraodon nigroviridis</name>
    <name type="common">Spotted green pufferfish</name>
    <name type="synonym">Chelonodon nigroviridis</name>
    <dbReference type="NCBI Taxonomy" id="99883"/>
    <lineage>
        <taxon>Eukaryota</taxon>
        <taxon>Metazoa</taxon>
        <taxon>Chordata</taxon>
        <taxon>Craniata</taxon>
        <taxon>Vertebrata</taxon>
        <taxon>Euteleostomi</taxon>
        <taxon>Actinopterygii</taxon>
        <taxon>Neopterygii</taxon>
        <taxon>Teleostei</taxon>
        <taxon>Neoteleostei</taxon>
        <taxon>Acanthomorphata</taxon>
        <taxon>Eupercaria</taxon>
        <taxon>Tetraodontiformes</taxon>
        <taxon>Tetradontoidea</taxon>
        <taxon>Tetraodontidae</taxon>
        <taxon>Tetraodon</taxon>
    </lineage>
</organism>
<dbReference type="GO" id="GO:0006368">
    <property type="term" value="P:transcription elongation by RNA polymerase II"/>
    <property type="evidence" value="ECO:0007669"/>
    <property type="project" value="InterPro"/>
</dbReference>
<gene>
    <name evidence="2" type="ORF">GSTENG00019380001</name>
</gene>
<dbReference type="GO" id="GO:0042795">
    <property type="term" value="P:snRNA transcription by RNA polymerase II"/>
    <property type="evidence" value="ECO:0007669"/>
    <property type="project" value="TreeGrafter"/>
</dbReference>
<dbReference type="Pfam" id="PF10390">
    <property type="entry name" value="ELL"/>
    <property type="match status" value="1"/>
</dbReference>
<feature type="non-terminal residue" evidence="2">
    <location>
        <position position="178"/>
    </location>
</feature>
<dbReference type="InterPro" id="IPR042065">
    <property type="entry name" value="E3_ELL-like"/>
</dbReference>
<protein>
    <submittedName>
        <fullName evidence="2">(spotted green pufferfish) hypothetical protein</fullName>
    </submittedName>
</protein>
<reference evidence="2" key="2">
    <citation type="submission" date="2004-02" db="EMBL/GenBank/DDBJ databases">
        <authorList>
            <consortium name="Genoscope"/>
            <consortium name="Whitehead Institute Centre for Genome Research"/>
        </authorList>
    </citation>
    <scope>NUCLEOTIDE SEQUENCE</scope>
</reference>
<reference evidence="2" key="1">
    <citation type="journal article" date="2004" name="Nature">
        <title>Genome duplication in the teleost fish Tetraodon nigroviridis reveals the early vertebrate proto-karyotype.</title>
        <authorList>
            <person name="Jaillon O."/>
            <person name="Aury J.-M."/>
            <person name="Brunet F."/>
            <person name="Petit J.-L."/>
            <person name="Stange-Thomann N."/>
            <person name="Mauceli E."/>
            <person name="Bouneau L."/>
            <person name="Fischer C."/>
            <person name="Ozouf-Costaz C."/>
            <person name="Bernot A."/>
            <person name="Nicaud S."/>
            <person name="Jaffe D."/>
            <person name="Fisher S."/>
            <person name="Lutfalla G."/>
            <person name="Dossat C."/>
            <person name="Segurens B."/>
            <person name="Dasilva C."/>
            <person name="Salanoubat M."/>
            <person name="Levy M."/>
            <person name="Boudet N."/>
            <person name="Castellano S."/>
            <person name="Anthouard V."/>
            <person name="Jubin C."/>
            <person name="Castelli V."/>
            <person name="Katinka M."/>
            <person name="Vacherie B."/>
            <person name="Biemont C."/>
            <person name="Skalli Z."/>
            <person name="Cattolico L."/>
            <person name="Poulain J."/>
            <person name="De Berardinis V."/>
            <person name="Cruaud C."/>
            <person name="Duprat S."/>
            <person name="Brottier P."/>
            <person name="Coutanceau J.-P."/>
            <person name="Gouzy J."/>
            <person name="Parra G."/>
            <person name="Lardier G."/>
            <person name="Chapple C."/>
            <person name="McKernan K.J."/>
            <person name="McEwan P."/>
            <person name="Bosak S."/>
            <person name="Kellis M."/>
            <person name="Volff J.-N."/>
            <person name="Guigo R."/>
            <person name="Zody M.C."/>
            <person name="Mesirov J."/>
            <person name="Lindblad-Toh K."/>
            <person name="Birren B."/>
            <person name="Nusbaum C."/>
            <person name="Kahn D."/>
            <person name="Robinson-Rechavi M."/>
            <person name="Laudet V."/>
            <person name="Schachter V."/>
            <person name="Quetier F."/>
            <person name="Saurin W."/>
            <person name="Scarpelli C."/>
            <person name="Wincker P."/>
            <person name="Lander E.S."/>
            <person name="Weissenbach J."/>
            <person name="Roest Crollius H."/>
        </authorList>
    </citation>
    <scope>NUCLEOTIDE SEQUENCE [LARGE SCALE GENOMIC DNA]</scope>
</reference>
<name>Q4SEU5_TETNG</name>
<feature type="domain" description="RNA polymerase II elongation factor ELL N-terminal" evidence="1">
    <location>
        <begin position="1"/>
        <end position="177"/>
    </location>
</feature>
<accession>Q4SEU5</accession>
<dbReference type="SUPFAM" id="SSF46785">
    <property type="entry name" value="Winged helix' DNA-binding domain"/>
    <property type="match status" value="1"/>
</dbReference>
<evidence type="ECO:0000313" key="2">
    <source>
        <dbReference type="EMBL" id="CAG00837.1"/>
    </source>
</evidence>
<dbReference type="GO" id="GO:0032968">
    <property type="term" value="P:positive regulation of transcription elongation by RNA polymerase II"/>
    <property type="evidence" value="ECO:0007669"/>
    <property type="project" value="TreeGrafter"/>
</dbReference>
<sequence length="178" mass="20577">SDGREQLEGQGVIQDKITVCATDDSYKMTRERMSRVKKDNWSRSVIEIKPGATHQIKGVKFHKRLAPLCASENSFQRQSASNRRNSCIATATHKPFRERIIHLLALKAYRKPELLLWMEQEKASPRDKAELGGILEEVAKVNPKDGSYVLQDHFYRLVQKDWPNYSEEERRLIGRLLA</sequence>
<dbReference type="InterPro" id="IPR019464">
    <property type="entry name" value="ELL_N"/>
</dbReference>
<dbReference type="EMBL" id="CAAE01014611">
    <property type="protein sequence ID" value="CAG00837.1"/>
    <property type="molecule type" value="Genomic_DNA"/>
</dbReference>
<feature type="non-terminal residue" evidence="2">
    <location>
        <position position="1"/>
    </location>
</feature>
<dbReference type="HOGENOM" id="CLU_021268_0_0_1"/>
<proteinExistence type="predicted"/>
<dbReference type="AlphaFoldDB" id="Q4SEU5"/>
<dbReference type="PANTHER" id="PTHR23288:SF12">
    <property type="entry name" value="RNA POLYMERASE II ELONGATION FACTOR ELL2 ISOFORM X1"/>
    <property type="match status" value="1"/>
</dbReference>
<dbReference type="PANTHER" id="PTHR23288">
    <property type="entry name" value="OCCLUDIN AND RNA POLYMERASE II ELONGATION FACTOR ELL"/>
    <property type="match status" value="1"/>
</dbReference>